<dbReference type="EMBL" id="CP106735">
    <property type="protein sequence ID" value="UXX77650.1"/>
    <property type="molecule type" value="Genomic_DNA"/>
</dbReference>
<evidence type="ECO:0000313" key="2">
    <source>
        <dbReference type="Proteomes" id="UP001062165"/>
    </source>
</evidence>
<reference evidence="1" key="1">
    <citation type="submission" date="2022-10" db="EMBL/GenBank/DDBJ databases">
        <title>Comparative genomics and taxonomic characterization of three novel marine species of genus Reichenbachiella exhibiting antioxidant and polysaccharide degradation activities.</title>
        <authorList>
            <person name="Muhammad N."/>
            <person name="Lee Y.-J."/>
            <person name="Ko J."/>
            <person name="Kim S.-G."/>
        </authorList>
    </citation>
    <scope>NUCLEOTIDE SEQUENCE</scope>
    <source>
        <strain evidence="1">Wsw4-B4</strain>
    </source>
</reference>
<dbReference type="Proteomes" id="UP001062165">
    <property type="component" value="Chromosome"/>
</dbReference>
<dbReference type="InterPro" id="IPR023393">
    <property type="entry name" value="START-like_dom_sf"/>
</dbReference>
<evidence type="ECO:0000313" key="1">
    <source>
        <dbReference type="EMBL" id="UXX77650.1"/>
    </source>
</evidence>
<accession>A0ABY6CUQ6</accession>
<name>A0ABY6CUQ6_9BACT</name>
<sequence length="75" mass="8469">MAFYQFLKTQVLDASIEEVWGLILSPDNLKKIIPAHMGFNITSPYSIDKMYEGMIIAGRGLVGVCNKSNKCMIWK</sequence>
<gene>
    <name evidence="1" type="ORF">N7E81_09740</name>
</gene>
<keyword evidence="2" id="KW-1185">Reference proteome</keyword>
<dbReference type="RefSeq" id="WP_263049397.1">
    <property type="nucleotide sequence ID" value="NZ_CP106735.1"/>
</dbReference>
<dbReference type="SUPFAM" id="SSF55961">
    <property type="entry name" value="Bet v1-like"/>
    <property type="match status" value="1"/>
</dbReference>
<organism evidence="1 2">
    <name type="scientific">Reichenbachiella carrageenanivorans</name>
    <dbReference type="NCBI Taxonomy" id="2979869"/>
    <lineage>
        <taxon>Bacteria</taxon>
        <taxon>Pseudomonadati</taxon>
        <taxon>Bacteroidota</taxon>
        <taxon>Cytophagia</taxon>
        <taxon>Cytophagales</taxon>
        <taxon>Reichenbachiellaceae</taxon>
        <taxon>Reichenbachiella</taxon>
    </lineage>
</organism>
<proteinExistence type="predicted"/>
<dbReference type="Gene3D" id="3.30.530.20">
    <property type="match status" value="1"/>
</dbReference>
<protein>
    <submittedName>
        <fullName evidence="1">Uncharacterized protein</fullName>
    </submittedName>
</protein>